<protein>
    <submittedName>
        <fullName evidence="1">Uncharacterized protein</fullName>
    </submittedName>
</protein>
<dbReference type="AlphaFoldDB" id="A0A9P7T064"/>
<reference evidence="1" key="1">
    <citation type="journal article" date="2020" name="bioRxiv">
        <title>Whole genome comparisons of ergot fungi reveals the divergence and evolution of species within the genus Claviceps are the result of varying mechanisms driving genome evolution and host range expansion.</title>
        <authorList>
            <person name="Wyka S.A."/>
            <person name="Mondo S.J."/>
            <person name="Liu M."/>
            <person name="Dettman J."/>
            <person name="Nalam V."/>
            <person name="Broders K.D."/>
        </authorList>
    </citation>
    <scope>NUCLEOTIDE SEQUENCE</scope>
    <source>
        <strain evidence="1">CCC 602</strain>
    </source>
</reference>
<accession>A0A9P7T064</accession>
<keyword evidence="2" id="KW-1185">Reference proteome</keyword>
<name>A0A9P7T064_9HYPO</name>
<dbReference type="EMBL" id="SRPW01001121">
    <property type="protein sequence ID" value="KAG6006670.1"/>
    <property type="molecule type" value="Genomic_DNA"/>
</dbReference>
<gene>
    <name evidence="1" type="ORF">E4U43_000411</name>
</gene>
<evidence type="ECO:0000313" key="2">
    <source>
        <dbReference type="Proteomes" id="UP000748025"/>
    </source>
</evidence>
<proteinExistence type="predicted"/>
<evidence type="ECO:0000313" key="1">
    <source>
        <dbReference type="EMBL" id="KAG6006670.1"/>
    </source>
</evidence>
<comment type="caution">
    <text evidence="1">The sequence shown here is derived from an EMBL/GenBank/DDBJ whole genome shotgun (WGS) entry which is preliminary data.</text>
</comment>
<organism evidence="1 2">
    <name type="scientific">Claviceps pusilla</name>
    <dbReference type="NCBI Taxonomy" id="123648"/>
    <lineage>
        <taxon>Eukaryota</taxon>
        <taxon>Fungi</taxon>
        <taxon>Dikarya</taxon>
        <taxon>Ascomycota</taxon>
        <taxon>Pezizomycotina</taxon>
        <taxon>Sordariomycetes</taxon>
        <taxon>Hypocreomycetidae</taxon>
        <taxon>Hypocreales</taxon>
        <taxon>Clavicipitaceae</taxon>
        <taxon>Claviceps</taxon>
    </lineage>
</organism>
<dbReference type="Proteomes" id="UP000748025">
    <property type="component" value="Unassembled WGS sequence"/>
</dbReference>
<sequence>MDAKSRRSEERTGEDDVDCWSAAGLLLVRCWSGRYRCGMPGPRTSRPDALPYGISGDGIPGAGIVAV</sequence>